<keyword evidence="2" id="KW-1185">Reference proteome</keyword>
<evidence type="ECO:0000313" key="2">
    <source>
        <dbReference type="Proteomes" id="UP000304953"/>
    </source>
</evidence>
<dbReference type="Proteomes" id="UP000304953">
    <property type="component" value="Unassembled WGS sequence"/>
</dbReference>
<reference evidence="1" key="1">
    <citation type="submission" date="2019-04" db="EMBL/GenBank/DDBJ databases">
        <title>Microbes associate with the intestines of laboratory mice.</title>
        <authorList>
            <person name="Navarre W."/>
            <person name="Wong E."/>
            <person name="Huang K."/>
            <person name="Tropini C."/>
            <person name="Ng K."/>
            <person name="Yu B."/>
        </authorList>
    </citation>
    <scope>NUCLEOTIDE SEQUENCE</scope>
    <source>
        <strain evidence="1">NM01_1-7b</strain>
    </source>
</reference>
<name>A0AC61RR39_9FIRM</name>
<dbReference type="EMBL" id="SRYA01000063">
    <property type="protein sequence ID" value="TGY91267.1"/>
    <property type="molecule type" value="Genomic_DNA"/>
</dbReference>
<evidence type="ECO:0000313" key="1">
    <source>
        <dbReference type="EMBL" id="TGY91267.1"/>
    </source>
</evidence>
<comment type="caution">
    <text evidence="1">The sequence shown here is derived from an EMBL/GenBank/DDBJ whole genome shotgun (WGS) entry which is preliminary data.</text>
</comment>
<protein>
    <submittedName>
        <fullName evidence="1">DUF1934 domain-containing protein</fullName>
    </submittedName>
</protein>
<organism evidence="1 2">
    <name type="scientific">Petralouisia muris</name>
    <dbReference type="NCBI Taxonomy" id="3032872"/>
    <lineage>
        <taxon>Bacteria</taxon>
        <taxon>Bacillati</taxon>
        <taxon>Bacillota</taxon>
        <taxon>Clostridia</taxon>
        <taxon>Lachnospirales</taxon>
        <taxon>Lachnospiraceae</taxon>
        <taxon>Petralouisia</taxon>
    </lineage>
</organism>
<accession>A0AC61RR39</accession>
<sequence length="150" mass="16943">MTKDVLLSISGLQFAARDEEDVEPVEVITAGDYYKKNGKHYIMYDEVMEGFDGNTRNIIKLTDESLDITKKGVSNVHMIFEKNRKNVSYYNTPFGSLLIGIDAKSVDIAETEDNIDVKVKYNLEVNYEHLADCSITMNIKSKEAGNFTLS</sequence>
<proteinExistence type="predicted"/>
<gene>
    <name evidence="1" type="ORF">E5329_21875</name>
</gene>